<dbReference type="InterPro" id="IPR000620">
    <property type="entry name" value="EamA_dom"/>
</dbReference>
<feature type="transmembrane region" description="Helical" evidence="4">
    <location>
        <begin position="94"/>
        <end position="111"/>
    </location>
</feature>
<dbReference type="AlphaFoldDB" id="A0A195BV63"/>
<reference evidence="6 7" key="1">
    <citation type="submission" date="2015-09" db="EMBL/GenBank/DDBJ databases">
        <title>Atta colombica WGS genome.</title>
        <authorList>
            <person name="Nygaard S."/>
            <person name="Hu H."/>
            <person name="Boomsma J."/>
            <person name="Zhang G."/>
        </authorList>
    </citation>
    <scope>NUCLEOTIDE SEQUENCE [LARGE SCALE GENOMIC DNA]</scope>
    <source>
        <strain evidence="6">Treedump-2</strain>
        <tissue evidence="6">Whole body</tissue>
    </source>
</reference>
<accession>A0A195BV63</accession>
<dbReference type="Pfam" id="PF00892">
    <property type="entry name" value="EamA"/>
    <property type="match status" value="1"/>
</dbReference>
<keyword evidence="6" id="KW-0969">Cilium</keyword>
<evidence type="ECO:0000256" key="3">
    <source>
        <dbReference type="ARBA" id="ARBA00023273"/>
    </source>
</evidence>
<dbReference type="GO" id="GO:0005737">
    <property type="term" value="C:cytoplasm"/>
    <property type="evidence" value="ECO:0007669"/>
    <property type="project" value="TreeGrafter"/>
</dbReference>
<evidence type="ECO:0000259" key="5">
    <source>
        <dbReference type="Pfam" id="PF00892"/>
    </source>
</evidence>
<gene>
    <name evidence="6" type="ORF">ALC53_00927</name>
</gene>
<evidence type="ECO:0000256" key="1">
    <source>
        <dbReference type="ARBA" id="ARBA00004138"/>
    </source>
</evidence>
<feature type="transmembrane region" description="Helical" evidence="4">
    <location>
        <begin position="117"/>
        <end position="140"/>
    </location>
</feature>
<feature type="transmembrane region" description="Helical" evidence="4">
    <location>
        <begin position="147"/>
        <end position="167"/>
    </location>
</feature>
<sequence>MADLLARYGIYIDDLSKIRVLEPEAANQTNKLKEECQSFVSKITEFEKNSDEFIRILDNLAKEVEKEKMKTIGARNLLRSVAKQREAQKQQMEYIVPFLLNQCGSVLYFLTLQNSDLSLAVPVSNSLTFVFTAITGWFLGEEKVHRNTYLGMILVLCGTMLCCWDKLNKTVEL</sequence>
<keyword evidence="4" id="KW-0812">Transmembrane</keyword>
<protein>
    <submittedName>
        <fullName evidence="6">Intraflagellar transport protein 20 like protein</fullName>
    </submittedName>
</protein>
<organism evidence="6 7">
    <name type="scientific">Atta colombica</name>
    <dbReference type="NCBI Taxonomy" id="520822"/>
    <lineage>
        <taxon>Eukaryota</taxon>
        <taxon>Metazoa</taxon>
        <taxon>Ecdysozoa</taxon>
        <taxon>Arthropoda</taxon>
        <taxon>Hexapoda</taxon>
        <taxon>Insecta</taxon>
        <taxon>Pterygota</taxon>
        <taxon>Neoptera</taxon>
        <taxon>Endopterygota</taxon>
        <taxon>Hymenoptera</taxon>
        <taxon>Apocrita</taxon>
        <taxon>Aculeata</taxon>
        <taxon>Formicoidea</taxon>
        <taxon>Formicidae</taxon>
        <taxon>Myrmicinae</taxon>
        <taxon>Atta</taxon>
    </lineage>
</organism>
<dbReference type="Gene3D" id="1.10.3730.20">
    <property type="match status" value="1"/>
</dbReference>
<keyword evidence="6" id="KW-0282">Flagellum</keyword>
<feature type="domain" description="EamA" evidence="5">
    <location>
        <begin position="103"/>
        <end position="161"/>
    </location>
</feature>
<evidence type="ECO:0000313" key="6">
    <source>
        <dbReference type="EMBL" id="KYM92472.1"/>
    </source>
</evidence>
<dbReference type="InterPro" id="IPR037185">
    <property type="entry name" value="EmrE-like"/>
</dbReference>
<dbReference type="EMBL" id="KQ976401">
    <property type="protein sequence ID" value="KYM92472.1"/>
    <property type="molecule type" value="Genomic_DNA"/>
</dbReference>
<dbReference type="SUPFAM" id="SSF103481">
    <property type="entry name" value="Multidrug resistance efflux transporter EmrE"/>
    <property type="match status" value="1"/>
</dbReference>
<evidence type="ECO:0000313" key="7">
    <source>
        <dbReference type="Proteomes" id="UP000078540"/>
    </source>
</evidence>
<comment type="subcellular location">
    <subcellularLocation>
        <location evidence="1">Cell projection</location>
        <location evidence="1">Cilium</location>
    </subcellularLocation>
</comment>
<dbReference type="STRING" id="520822.A0A195BV63"/>
<dbReference type="GO" id="GO:0097730">
    <property type="term" value="C:non-motile cilium"/>
    <property type="evidence" value="ECO:0007669"/>
    <property type="project" value="TreeGrafter"/>
</dbReference>
<dbReference type="GO" id="GO:0005813">
    <property type="term" value="C:centrosome"/>
    <property type="evidence" value="ECO:0007669"/>
    <property type="project" value="TreeGrafter"/>
</dbReference>
<dbReference type="GO" id="GO:0036064">
    <property type="term" value="C:ciliary basal body"/>
    <property type="evidence" value="ECO:0007669"/>
    <property type="project" value="TreeGrafter"/>
</dbReference>
<dbReference type="GO" id="GO:0097546">
    <property type="term" value="C:ciliary base"/>
    <property type="evidence" value="ECO:0007669"/>
    <property type="project" value="TreeGrafter"/>
</dbReference>
<dbReference type="GO" id="GO:0060271">
    <property type="term" value="P:cilium assembly"/>
    <property type="evidence" value="ECO:0007669"/>
    <property type="project" value="TreeGrafter"/>
</dbReference>
<dbReference type="GO" id="GO:0030990">
    <property type="term" value="C:intraciliary transport particle"/>
    <property type="evidence" value="ECO:0007669"/>
    <property type="project" value="TreeGrafter"/>
</dbReference>
<dbReference type="Proteomes" id="UP000078540">
    <property type="component" value="Unassembled WGS sequence"/>
</dbReference>
<keyword evidence="3" id="KW-0966">Cell projection</keyword>
<dbReference type="Pfam" id="PF14931">
    <property type="entry name" value="IFT20"/>
    <property type="match status" value="1"/>
</dbReference>
<keyword evidence="4" id="KW-1133">Transmembrane helix</keyword>
<keyword evidence="2" id="KW-0175">Coiled coil</keyword>
<name>A0A195BV63_9HYME</name>
<evidence type="ECO:0000256" key="2">
    <source>
        <dbReference type="ARBA" id="ARBA00023054"/>
    </source>
</evidence>
<dbReference type="InterPro" id="IPR028172">
    <property type="entry name" value="FT20"/>
</dbReference>
<keyword evidence="7" id="KW-1185">Reference proteome</keyword>
<dbReference type="PANTHER" id="PTHR31978:SF1">
    <property type="entry name" value="INTRAFLAGELLAR TRANSPORT PROTEIN 20 HOMOLOG"/>
    <property type="match status" value="1"/>
</dbReference>
<proteinExistence type="predicted"/>
<dbReference type="PANTHER" id="PTHR31978">
    <property type="entry name" value="INTRAFLAGELLAR TRANSPORT PROTEIN 20 HOMOLOG"/>
    <property type="match status" value="1"/>
</dbReference>
<keyword evidence="4" id="KW-0472">Membrane</keyword>
<evidence type="ECO:0000256" key="4">
    <source>
        <dbReference type="SAM" id="Phobius"/>
    </source>
</evidence>
<dbReference type="GO" id="GO:0061512">
    <property type="term" value="P:protein localization to cilium"/>
    <property type="evidence" value="ECO:0007669"/>
    <property type="project" value="TreeGrafter"/>
</dbReference>